<gene>
    <name evidence="2" type="ORF">Tsubulata_016687</name>
</gene>
<evidence type="ECO:0000313" key="2">
    <source>
        <dbReference type="EMBL" id="KAJ4847414.1"/>
    </source>
</evidence>
<feature type="compositionally biased region" description="Basic and acidic residues" evidence="1">
    <location>
        <begin position="70"/>
        <end position="86"/>
    </location>
</feature>
<reference evidence="2" key="1">
    <citation type="submission" date="2022-02" db="EMBL/GenBank/DDBJ databases">
        <authorList>
            <person name="Henning P.M."/>
            <person name="McCubbin A.G."/>
            <person name="Shore J.S."/>
        </authorList>
    </citation>
    <scope>NUCLEOTIDE SEQUENCE</scope>
    <source>
        <strain evidence="2">F60SS</strain>
        <tissue evidence="2">Leaves</tissue>
    </source>
</reference>
<dbReference type="Proteomes" id="UP001141552">
    <property type="component" value="Unassembled WGS sequence"/>
</dbReference>
<name>A0A9Q0GC04_9ROSI</name>
<accession>A0A9Q0GC04</accession>
<sequence length="103" mass="12083">MLFCSKENRGGKRVAVLWFRATPVTAYHNHRPPPTSQNLNPNRHQQPKSAATTIDKSEGCNDLLGDGDEKEGKWEKRERRKLERNTERKKKEKKVKRNKEWEG</sequence>
<comment type="caution">
    <text evidence="2">The sequence shown here is derived from an EMBL/GenBank/DDBJ whole genome shotgun (WGS) entry which is preliminary data.</text>
</comment>
<proteinExistence type="predicted"/>
<keyword evidence="3" id="KW-1185">Reference proteome</keyword>
<evidence type="ECO:0000313" key="3">
    <source>
        <dbReference type="Proteomes" id="UP001141552"/>
    </source>
</evidence>
<evidence type="ECO:0000256" key="1">
    <source>
        <dbReference type="SAM" id="MobiDB-lite"/>
    </source>
</evidence>
<dbReference type="EMBL" id="JAKUCV010001169">
    <property type="protein sequence ID" value="KAJ4847414.1"/>
    <property type="molecule type" value="Genomic_DNA"/>
</dbReference>
<organism evidence="2 3">
    <name type="scientific">Turnera subulata</name>
    <dbReference type="NCBI Taxonomy" id="218843"/>
    <lineage>
        <taxon>Eukaryota</taxon>
        <taxon>Viridiplantae</taxon>
        <taxon>Streptophyta</taxon>
        <taxon>Embryophyta</taxon>
        <taxon>Tracheophyta</taxon>
        <taxon>Spermatophyta</taxon>
        <taxon>Magnoliopsida</taxon>
        <taxon>eudicotyledons</taxon>
        <taxon>Gunneridae</taxon>
        <taxon>Pentapetalae</taxon>
        <taxon>rosids</taxon>
        <taxon>fabids</taxon>
        <taxon>Malpighiales</taxon>
        <taxon>Passifloraceae</taxon>
        <taxon>Turnera</taxon>
    </lineage>
</organism>
<dbReference type="AlphaFoldDB" id="A0A9Q0GC04"/>
<feature type="compositionally biased region" description="Polar residues" evidence="1">
    <location>
        <begin position="36"/>
        <end position="54"/>
    </location>
</feature>
<feature type="compositionally biased region" description="Basic residues" evidence="1">
    <location>
        <begin position="87"/>
        <end position="97"/>
    </location>
</feature>
<feature type="region of interest" description="Disordered" evidence="1">
    <location>
        <begin position="26"/>
        <end position="103"/>
    </location>
</feature>
<reference evidence="2" key="2">
    <citation type="journal article" date="2023" name="Plants (Basel)">
        <title>Annotation of the Turnera subulata (Passifloraceae) Draft Genome Reveals the S-Locus Evolved after the Divergence of Turneroideae from Passifloroideae in a Stepwise Manner.</title>
        <authorList>
            <person name="Henning P.M."/>
            <person name="Roalson E.H."/>
            <person name="Mir W."/>
            <person name="McCubbin A.G."/>
            <person name="Shore J.S."/>
        </authorList>
    </citation>
    <scope>NUCLEOTIDE SEQUENCE</scope>
    <source>
        <strain evidence="2">F60SS</strain>
    </source>
</reference>
<protein>
    <submittedName>
        <fullName evidence="2">Uncharacterized protein</fullName>
    </submittedName>
</protein>